<dbReference type="PRINTS" id="PR00301">
    <property type="entry name" value="HEATSHOCK70"/>
</dbReference>
<dbReference type="PANTHER" id="PTHR42749">
    <property type="entry name" value="CELL SHAPE-DETERMINING PROTEIN MREB"/>
    <property type="match status" value="1"/>
</dbReference>
<keyword evidence="5" id="KW-1185">Reference proteome</keyword>
<dbReference type="PANTHER" id="PTHR42749:SF1">
    <property type="entry name" value="CELL SHAPE-DETERMINING PROTEIN MREB"/>
    <property type="match status" value="1"/>
</dbReference>
<dbReference type="InterPro" id="IPR013126">
    <property type="entry name" value="Hsp_70_fam"/>
</dbReference>
<organism evidence="4 5">
    <name type="scientific">Pelagicoccus albus</name>
    <dbReference type="NCBI Taxonomy" id="415222"/>
    <lineage>
        <taxon>Bacteria</taxon>
        <taxon>Pseudomonadati</taxon>
        <taxon>Verrucomicrobiota</taxon>
        <taxon>Opitutia</taxon>
        <taxon>Puniceicoccales</taxon>
        <taxon>Pelagicoccaceae</taxon>
        <taxon>Pelagicoccus</taxon>
    </lineage>
</organism>
<dbReference type="Gene3D" id="3.30.420.40">
    <property type="match status" value="2"/>
</dbReference>
<name>A0A7X1B673_9BACT</name>
<dbReference type="RefSeq" id="WP_185660290.1">
    <property type="nucleotide sequence ID" value="NZ_CAWPOO010000012.1"/>
</dbReference>
<dbReference type="SUPFAM" id="SSF53067">
    <property type="entry name" value="Actin-like ATPase domain"/>
    <property type="match status" value="2"/>
</dbReference>
<comment type="similarity">
    <text evidence="1">Belongs to the heat shock protein 70 family.</text>
</comment>
<dbReference type="Gene3D" id="3.90.640.10">
    <property type="entry name" value="Actin, Chain A, domain 4"/>
    <property type="match status" value="1"/>
</dbReference>
<evidence type="ECO:0000313" key="5">
    <source>
        <dbReference type="Proteomes" id="UP000526501"/>
    </source>
</evidence>
<sequence>MEKNFVLGIDLGTSNSAVTLYDLESGESRVVEVTQILAPSQVGERSSLPSALYLPGQGEFSADAVRVPWREGEASDIVGVFAREHGAQVPDRLVTSAKSWLSNPHVDPQAAVLPWNSEIGEGKVSAVEASRRYLSHLKQGFLYAERLEGREWDFEQGELVLTVPASFDEVARKLTSDAAKAAGFPEPVLLEEPQAAFYAWTDKVGSDWRKQVSAGDVILVCDVGGGTADFSLIAVSEEEGNLAVERIAVGEHILLGGDNMDLALAYTLQAQLEEEGTEIDDWQFMALVHSASVAKAKLFEDKSLGELSISVPSRGSSLFAGTVTTTLSRETLEAVVIDGFFELTAASEMPVEDGGAALQEFGLPYASDAVVSKHLARFLSRSLKNVKASENLSALIGQAEEALVGDLLKPTAVLFNGGVFKADALRQRVLDLLASWCGTAPRELEGFQPDLAVAKGAASYGRNRVTGQGLRIRAGTARSYYLGLESSRPAVPGFKPPIKAVCVVPQGMEEGSSLTLEGRSFGLVTGKPAVFRFFASEIRSGDKPGDLVPKADKELEETSKLEITLPPMEEFPEGQPIPVRLNSVVTELGNLELWMQHVDSDRSWKIEFQVRME</sequence>
<reference evidence="4 5" key="1">
    <citation type="submission" date="2020-07" db="EMBL/GenBank/DDBJ databases">
        <authorList>
            <person name="Feng X."/>
        </authorList>
    </citation>
    <scope>NUCLEOTIDE SEQUENCE [LARGE SCALE GENOMIC DNA]</scope>
    <source>
        <strain evidence="4 5">JCM23202</strain>
    </source>
</reference>
<proteinExistence type="inferred from homology"/>
<protein>
    <submittedName>
        <fullName evidence="4">Hsp70 family protein</fullName>
    </submittedName>
</protein>
<evidence type="ECO:0000256" key="2">
    <source>
        <dbReference type="ARBA" id="ARBA00022741"/>
    </source>
</evidence>
<dbReference type="Pfam" id="PF00012">
    <property type="entry name" value="HSP70"/>
    <property type="match status" value="1"/>
</dbReference>
<dbReference type="EMBL" id="JACHVC010000012">
    <property type="protein sequence ID" value="MBC2606413.1"/>
    <property type="molecule type" value="Genomic_DNA"/>
</dbReference>
<gene>
    <name evidence="4" type="ORF">H5P27_10180</name>
</gene>
<dbReference type="InterPro" id="IPR018181">
    <property type="entry name" value="Heat_shock_70_CS"/>
</dbReference>
<dbReference type="CDD" id="cd10170">
    <property type="entry name" value="ASKHA_NBD_HSP70"/>
    <property type="match status" value="1"/>
</dbReference>
<dbReference type="InterPro" id="IPR043129">
    <property type="entry name" value="ATPase_NBD"/>
</dbReference>
<dbReference type="PROSITE" id="PS00297">
    <property type="entry name" value="HSP70_1"/>
    <property type="match status" value="1"/>
</dbReference>
<keyword evidence="3" id="KW-0067">ATP-binding</keyword>
<dbReference type="AlphaFoldDB" id="A0A7X1B673"/>
<comment type="caution">
    <text evidence="4">The sequence shown here is derived from an EMBL/GenBank/DDBJ whole genome shotgun (WGS) entry which is preliminary data.</text>
</comment>
<evidence type="ECO:0000256" key="1">
    <source>
        <dbReference type="ARBA" id="ARBA00007381"/>
    </source>
</evidence>
<keyword evidence="2" id="KW-0547">Nucleotide-binding</keyword>
<accession>A0A7X1B673</accession>
<evidence type="ECO:0000313" key="4">
    <source>
        <dbReference type="EMBL" id="MBC2606413.1"/>
    </source>
</evidence>
<dbReference type="Proteomes" id="UP000526501">
    <property type="component" value="Unassembled WGS sequence"/>
</dbReference>
<dbReference type="GO" id="GO:0005524">
    <property type="term" value="F:ATP binding"/>
    <property type="evidence" value="ECO:0007669"/>
    <property type="project" value="UniProtKB-KW"/>
</dbReference>
<dbReference type="GO" id="GO:0140662">
    <property type="term" value="F:ATP-dependent protein folding chaperone"/>
    <property type="evidence" value="ECO:0007669"/>
    <property type="project" value="InterPro"/>
</dbReference>
<evidence type="ECO:0000256" key="3">
    <source>
        <dbReference type="ARBA" id="ARBA00022840"/>
    </source>
</evidence>